<gene>
    <name evidence="1" type="ORF">QVD17_01795</name>
</gene>
<dbReference type="EMBL" id="JAUHHV010000001">
    <property type="protein sequence ID" value="KAK1436020.1"/>
    <property type="molecule type" value="Genomic_DNA"/>
</dbReference>
<protein>
    <submittedName>
        <fullName evidence="1">Uncharacterized protein</fullName>
    </submittedName>
</protein>
<dbReference type="Proteomes" id="UP001229421">
    <property type="component" value="Unassembled WGS sequence"/>
</dbReference>
<name>A0AAD8P1T7_TARER</name>
<sequence length="144" mass="16120">MKENLMANLINGYEIVTQGAISYPLFTLIGGVYTEMALRSYFDAIPADHQAPFLQSLRDEVLARYHTPLHGAMELLQEPTQQLAPLTQQIAQCRQVLAERNDVLQATKATLAASRQQEHDFLVNQLLPSCNKLLNALNCRNLNA</sequence>
<organism evidence="1 2">
    <name type="scientific">Tagetes erecta</name>
    <name type="common">African marigold</name>
    <dbReference type="NCBI Taxonomy" id="13708"/>
    <lineage>
        <taxon>Eukaryota</taxon>
        <taxon>Viridiplantae</taxon>
        <taxon>Streptophyta</taxon>
        <taxon>Embryophyta</taxon>
        <taxon>Tracheophyta</taxon>
        <taxon>Spermatophyta</taxon>
        <taxon>Magnoliopsida</taxon>
        <taxon>eudicotyledons</taxon>
        <taxon>Gunneridae</taxon>
        <taxon>Pentapetalae</taxon>
        <taxon>asterids</taxon>
        <taxon>campanulids</taxon>
        <taxon>Asterales</taxon>
        <taxon>Asteraceae</taxon>
        <taxon>Asteroideae</taxon>
        <taxon>Heliantheae alliance</taxon>
        <taxon>Tageteae</taxon>
        <taxon>Tagetes</taxon>
    </lineage>
</organism>
<evidence type="ECO:0000313" key="2">
    <source>
        <dbReference type="Proteomes" id="UP001229421"/>
    </source>
</evidence>
<reference evidence="1" key="1">
    <citation type="journal article" date="2023" name="bioRxiv">
        <title>Improved chromosome-level genome assembly for marigold (Tagetes erecta).</title>
        <authorList>
            <person name="Jiang F."/>
            <person name="Yuan L."/>
            <person name="Wang S."/>
            <person name="Wang H."/>
            <person name="Xu D."/>
            <person name="Wang A."/>
            <person name="Fan W."/>
        </authorList>
    </citation>
    <scope>NUCLEOTIDE SEQUENCE</scope>
    <source>
        <strain evidence="1">WSJ</strain>
        <tissue evidence="1">Leaf</tissue>
    </source>
</reference>
<proteinExistence type="predicted"/>
<accession>A0AAD8P1T7</accession>
<keyword evidence="2" id="KW-1185">Reference proteome</keyword>
<comment type="caution">
    <text evidence="1">The sequence shown here is derived from an EMBL/GenBank/DDBJ whole genome shotgun (WGS) entry which is preliminary data.</text>
</comment>
<evidence type="ECO:0000313" key="1">
    <source>
        <dbReference type="EMBL" id="KAK1436020.1"/>
    </source>
</evidence>
<dbReference type="AlphaFoldDB" id="A0AAD8P1T7"/>